<gene>
    <name evidence="3" type="ORF">VO63_09040</name>
</gene>
<feature type="domain" description="Endo-beta-1,6-galactanase-like" evidence="2">
    <location>
        <begin position="38"/>
        <end position="264"/>
    </location>
</feature>
<proteinExistence type="predicted"/>
<feature type="signal peptide" evidence="1">
    <location>
        <begin position="1"/>
        <end position="19"/>
    </location>
</feature>
<sequence>MERRTVLRGLVGLPVGAVAAVSAAQPAWADFATKVNPTVNWGTWEGWGTSLAWWANQLGPREDLADVLFSRKTVSFRGQSLPGLGMNVVRYNAGGSGTNSIGGRTMKPAPTLDGFKQIEGYQRDWYSADPQSASWNWYADANQRDMMWLARDRGADKFELFSNSPMWWMLKNDDPRGAADPLTCNLQDGNFGRHAAYMATVARYAHDHWGIDFTSVQPVNEPGARWGGFPAGSIGGQEGCHYDRRQLAEIIRQTRTQLDARGLQWMMVAGMDDWGVGSAVYHWKNNADFDAATRAAVGRVNVHGYEMDGDRAALYDAVAADGKNIWMSEYGDGDTSGLTLARNLNYDLRWLHPTAWVIWQILDWENYGAITLTNGVIGAVNPKYFVLAQYMRHIRPGMRIIDAGHPDAVAAYDGVNHKLVVVAVNHGEGQWIDFDLSRFTKPGKDGAPIDRWATGTDASGERYQYHADTFVRGNRFWSYFNARTVQTFEVSDVYL</sequence>
<dbReference type="PANTHER" id="PTHR42767:SF1">
    <property type="entry name" value="ENDO-BETA-1,6-GALACTANASE-LIKE DOMAIN-CONTAINING PROTEIN"/>
    <property type="match status" value="1"/>
</dbReference>
<keyword evidence="1" id="KW-0732">Signal</keyword>
<reference evidence="3 4" key="1">
    <citation type="submission" date="2015-05" db="EMBL/GenBank/DDBJ databases">
        <title>Draft Genome assembly of Streptomyces showdoensis.</title>
        <authorList>
            <person name="Thapa K.K."/>
            <person name="Metsa-Ketela M."/>
        </authorList>
    </citation>
    <scope>NUCLEOTIDE SEQUENCE [LARGE SCALE GENOMIC DNA]</scope>
    <source>
        <strain evidence="3 4">ATCC 15227</strain>
    </source>
</reference>
<dbReference type="PANTHER" id="PTHR42767">
    <property type="entry name" value="ENDO-BETA-1,6-GALACTANASE"/>
    <property type="match status" value="1"/>
</dbReference>
<dbReference type="Pfam" id="PF14587">
    <property type="entry name" value="Glyco_hydr_30_2"/>
    <property type="match status" value="1"/>
</dbReference>
<evidence type="ECO:0000313" key="3">
    <source>
        <dbReference type="EMBL" id="KKZ74271.1"/>
    </source>
</evidence>
<evidence type="ECO:0000313" key="4">
    <source>
        <dbReference type="Proteomes" id="UP000265325"/>
    </source>
</evidence>
<dbReference type="Proteomes" id="UP000265325">
    <property type="component" value="Unassembled WGS sequence"/>
</dbReference>
<organism evidence="3 4">
    <name type="scientific">Streptomyces showdoensis</name>
    <dbReference type="NCBI Taxonomy" id="68268"/>
    <lineage>
        <taxon>Bacteria</taxon>
        <taxon>Bacillati</taxon>
        <taxon>Actinomycetota</taxon>
        <taxon>Actinomycetes</taxon>
        <taxon>Kitasatosporales</taxon>
        <taxon>Streptomycetaceae</taxon>
        <taxon>Streptomyces</taxon>
    </lineage>
</organism>
<comment type="caution">
    <text evidence="3">The sequence shown here is derived from an EMBL/GenBank/DDBJ whole genome shotgun (WGS) entry which is preliminary data.</text>
</comment>
<dbReference type="EMBL" id="LAQS01000010">
    <property type="protein sequence ID" value="KKZ74271.1"/>
    <property type="molecule type" value="Genomic_DNA"/>
</dbReference>
<protein>
    <recommendedName>
        <fullName evidence="2">Endo-beta-1,6-galactanase-like domain-containing protein</fullName>
    </recommendedName>
</protein>
<feature type="chain" id="PRO_5039498138" description="Endo-beta-1,6-galactanase-like domain-containing protein" evidence="1">
    <location>
        <begin position="20"/>
        <end position="495"/>
    </location>
</feature>
<evidence type="ECO:0000256" key="1">
    <source>
        <dbReference type="SAM" id="SignalP"/>
    </source>
</evidence>
<keyword evidence="4" id="KW-1185">Reference proteome</keyword>
<dbReference type="InterPro" id="IPR039514">
    <property type="entry name" value="6GAL-like"/>
</dbReference>
<name>A0A2P2GRZ4_STREW</name>
<accession>A0A2P2GRZ4</accession>
<dbReference type="InterPro" id="IPR039743">
    <property type="entry name" value="6GAL/EXGAL"/>
</dbReference>
<dbReference type="InterPro" id="IPR017853">
    <property type="entry name" value="GH"/>
</dbReference>
<evidence type="ECO:0000259" key="2">
    <source>
        <dbReference type="Pfam" id="PF14587"/>
    </source>
</evidence>
<dbReference type="RefSeq" id="WP_046907106.1">
    <property type="nucleotide sequence ID" value="NZ_BAAAXG010000026.1"/>
</dbReference>
<dbReference type="GO" id="GO:0004553">
    <property type="term" value="F:hydrolase activity, hydrolyzing O-glycosyl compounds"/>
    <property type="evidence" value="ECO:0007669"/>
    <property type="project" value="InterPro"/>
</dbReference>
<dbReference type="Gene3D" id="3.20.20.80">
    <property type="entry name" value="Glycosidases"/>
    <property type="match status" value="1"/>
</dbReference>
<dbReference type="AlphaFoldDB" id="A0A2P2GRZ4"/>
<dbReference type="SUPFAM" id="SSF51445">
    <property type="entry name" value="(Trans)glycosidases"/>
    <property type="match status" value="1"/>
</dbReference>
<dbReference type="OrthoDB" id="9806701at2"/>